<evidence type="ECO:0000313" key="5">
    <source>
        <dbReference type="Proteomes" id="UP001445472"/>
    </source>
</evidence>
<dbReference type="RefSeq" id="WP_351977792.1">
    <property type="nucleotide sequence ID" value="NZ_JBEPBX010000024.1"/>
</dbReference>
<dbReference type="InterPro" id="IPR003593">
    <property type="entry name" value="AAA+_ATPase"/>
</dbReference>
<name>A0ABV1V1K3_9ACTN</name>
<dbReference type="InterPro" id="IPR050107">
    <property type="entry name" value="ABC_carbohydrate_import_ATPase"/>
</dbReference>
<dbReference type="Gene3D" id="3.40.50.300">
    <property type="entry name" value="P-loop containing nucleotide triphosphate hydrolases"/>
    <property type="match status" value="1"/>
</dbReference>
<dbReference type="CDD" id="cd03216">
    <property type="entry name" value="ABC_Carb_Monos_I"/>
    <property type="match status" value="1"/>
</dbReference>
<organism evidence="4 5">
    <name type="scientific">Streptomyces xantholiticus</name>
    <dbReference type="NCBI Taxonomy" id="68285"/>
    <lineage>
        <taxon>Bacteria</taxon>
        <taxon>Bacillati</taxon>
        <taxon>Actinomycetota</taxon>
        <taxon>Actinomycetes</taxon>
        <taxon>Kitasatosporales</taxon>
        <taxon>Streptomycetaceae</taxon>
        <taxon>Streptomyces</taxon>
    </lineage>
</organism>
<dbReference type="SMART" id="SM00382">
    <property type="entry name" value="AAA"/>
    <property type="match status" value="1"/>
</dbReference>
<keyword evidence="5" id="KW-1185">Reference proteome</keyword>
<evidence type="ECO:0000259" key="3">
    <source>
        <dbReference type="PROSITE" id="PS50893"/>
    </source>
</evidence>
<dbReference type="PANTHER" id="PTHR43790">
    <property type="entry name" value="CARBOHYDRATE TRANSPORT ATP-BINDING PROTEIN MG119-RELATED"/>
    <property type="match status" value="1"/>
</dbReference>
<dbReference type="Proteomes" id="UP001445472">
    <property type="component" value="Unassembled WGS sequence"/>
</dbReference>
<gene>
    <name evidence="4" type="ORF">ABT276_24205</name>
</gene>
<dbReference type="PROSITE" id="PS50893">
    <property type="entry name" value="ABC_TRANSPORTER_2"/>
    <property type="match status" value="1"/>
</dbReference>
<dbReference type="InterPro" id="IPR027417">
    <property type="entry name" value="P-loop_NTPase"/>
</dbReference>
<keyword evidence="1" id="KW-0547">Nucleotide-binding</keyword>
<evidence type="ECO:0000313" key="4">
    <source>
        <dbReference type="EMBL" id="MER6616421.1"/>
    </source>
</evidence>
<evidence type="ECO:0000256" key="2">
    <source>
        <dbReference type="ARBA" id="ARBA00022840"/>
    </source>
</evidence>
<dbReference type="SUPFAM" id="SSF52540">
    <property type="entry name" value="P-loop containing nucleoside triphosphate hydrolases"/>
    <property type="match status" value="1"/>
</dbReference>
<dbReference type="Pfam" id="PF00005">
    <property type="entry name" value="ABC_tran"/>
    <property type="match status" value="1"/>
</dbReference>
<dbReference type="PANTHER" id="PTHR43790:SF8">
    <property type="entry name" value="SUGAR ABC TRANSPORTER ATP-BINDING PROTEIN"/>
    <property type="match status" value="1"/>
</dbReference>
<accession>A0ABV1V1K3</accession>
<keyword evidence="2 4" id="KW-0067">ATP-binding</keyword>
<dbReference type="GO" id="GO:0005524">
    <property type="term" value="F:ATP binding"/>
    <property type="evidence" value="ECO:0007669"/>
    <property type="project" value="UniProtKB-KW"/>
</dbReference>
<comment type="caution">
    <text evidence="4">The sequence shown here is derived from an EMBL/GenBank/DDBJ whole genome shotgun (WGS) entry which is preliminary data.</text>
</comment>
<sequence>MTHVSPPPLLSLRAVCKNFGALQALTDVDLEVRPGQVVALMGDNGAGKSTLVKVISGVEPADAGDIEWHGRKVTLARPHDAQRLGIATVYQDLALCDGLDVVGNVFLGRELRRSGGLDEVEMERRTRQLMDSLSLKVPDVRVPVATLSGGQRQSVAISRALLGEPKLIVLDEPTAALGIRQSNHFLDLIEQLRERGVGVLLVSHNLGDVKAVADWVAVLRLGRNNGYFDVNLTSQEQMISAITGATEHAVTQRRAEAEELEL</sequence>
<dbReference type="EMBL" id="JBEPBX010000024">
    <property type="protein sequence ID" value="MER6616421.1"/>
    <property type="molecule type" value="Genomic_DNA"/>
</dbReference>
<protein>
    <submittedName>
        <fullName evidence="4">ATP-binding cassette domain-containing protein</fullName>
    </submittedName>
</protein>
<proteinExistence type="predicted"/>
<dbReference type="InterPro" id="IPR003439">
    <property type="entry name" value="ABC_transporter-like_ATP-bd"/>
</dbReference>
<feature type="domain" description="ABC transporter" evidence="3">
    <location>
        <begin position="10"/>
        <end position="246"/>
    </location>
</feature>
<evidence type="ECO:0000256" key="1">
    <source>
        <dbReference type="ARBA" id="ARBA00022741"/>
    </source>
</evidence>
<reference evidence="4 5" key="1">
    <citation type="submission" date="2024-06" db="EMBL/GenBank/DDBJ databases">
        <title>The Natural Products Discovery Center: Release of the First 8490 Sequenced Strains for Exploring Actinobacteria Biosynthetic Diversity.</title>
        <authorList>
            <person name="Kalkreuter E."/>
            <person name="Kautsar S.A."/>
            <person name="Yang D."/>
            <person name="Bader C.D."/>
            <person name="Teijaro C.N."/>
            <person name="Fluegel L."/>
            <person name="Davis C.M."/>
            <person name="Simpson J.R."/>
            <person name="Lauterbach L."/>
            <person name="Steele A.D."/>
            <person name="Gui C."/>
            <person name="Meng S."/>
            <person name="Li G."/>
            <person name="Viehrig K."/>
            <person name="Ye F."/>
            <person name="Su P."/>
            <person name="Kiefer A.F."/>
            <person name="Nichols A."/>
            <person name="Cepeda A.J."/>
            <person name="Yan W."/>
            <person name="Fan B."/>
            <person name="Jiang Y."/>
            <person name="Adhikari A."/>
            <person name="Zheng C.-J."/>
            <person name="Schuster L."/>
            <person name="Cowan T.M."/>
            <person name="Smanski M.J."/>
            <person name="Chevrette M.G."/>
            <person name="De Carvalho L.P.S."/>
            <person name="Shen B."/>
        </authorList>
    </citation>
    <scope>NUCLEOTIDE SEQUENCE [LARGE SCALE GENOMIC DNA]</scope>
    <source>
        <strain evidence="4 5">NPDC000837</strain>
    </source>
</reference>